<accession>A0ABR2C1S1</accession>
<organism evidence="2 3">
    <name type="scientific">Hibiscus sabdariffa</name>
    <name type="common">roselle</name>
    <dbReference type="NCBI Taxonomy" id="183260"/>
    <lineage>
        <taxon>Eukaryota</taxon>
        <taxon>Viridiplantae</taxon>
        <taxon>Streptophyta</taxon>
        <taxon>Embryophyta</taxon>
        <taxon>Tracheophyta</taxon>
        <taxon>Spermatophyta</taxon>
        <taxon>Magnoliopsida</taxon>
        <taxon>eudicotyledons</taxon>
        <taxon>Gunneridae</taxon>
        <taxon>Pentapetalae</taxon>
        <taxon>rosids</taxon>
        <taxon>malvids</taxon>
        <taxon>Malvales</taxon>
        <taxon>Malvaceae</taxon>
        <taxon>Malvoideae</taxon>
        <taxon>Hibiscus</taxon>
    </lineage>
</organism>
<feature type="transmembrane region" description="Helical" evidence="1">
    <location>
        <begin position="51"/>
        <end position="72"/>
    </location>
</feature>
<evidence type="ECO:0000313" key="2">
    <source>
        <dbReference type="EMBL" id="KAK8513275.1"/>
    </source>
</evidence>
<dbReference type="EMBL" id="JBBPBM010000069">
    <property type="protein sequence ID" value="KAK8513275.1"/>
    <property type="molecule type" value="Genomic_DNA"/>
</dbReference>
<sequence length="81" mass="8535">MESVGKISGGRVPAGQIVEFLVSPGFKLGNGSVVKVGFTYLADMDYYLGPLLSSCFSFLSAVLLSPLPCFAFSGRLIGVRV</sequence>
<proteinExistence type="predicted"/>
<keyword evidence="3" id="KW-1185">Reference proteome</keyword>
<keyword evidence="1" id="KW-1133">Transmembrane helix</keyword>
<protein>
    <submittedName>
        <fullName evidence="2">Uncharacterized protein</fullName>
    </submittedName>
</protein>
<dbReference type="Proteomes" id="UP001472677">
    <property type="component" value="Unassembled WGS sequence"/>
</dbReference>
<gene>
    <name evidence="2" type="ORF">V6N12_052473</name>
</gene>
<comment type="caution">
    <text evidence="2">The sequence shown here is derived from an EMBL/GenBank/DDBJ whole genome shotgun (WGS) entry which is preliminary data.</text>
</comment>
<reference evidence="2 3" key="1">
    <citation type="journal article" date="2024" name="G3 (Bethesda)">
        <title>Genome assembly of Hibiscus sabdariffa L. provides insights into metabolisms of medicinal natural products.</title>
        <authorList>
            <person name="Kim T."/>
        </authorList>
    </citation>
    <scope>NUCLEOTIDE SEQUENCE [LARGE SCALE GENOMIC DNA]</scope>
    <source>
        <strain evidence="2">TK-2024</strain>
        <tissue evidence="2">Old leaves</tissue>
    </source>
</reference>
<name>A0ABR2C1S1_9ROSI</name>
<evidence type="ECO:0000256" key="1">
    <source>
        <dbReference type="SAM" id="Phobius"/>
    </source>
</evidence>
<keyword evidence="1" id="KW-0472">Membrane</keyword>
<keyword evidence="1" id="KW-0812">Transmembrane</keyword>
<evidence type="ECO:0000313" key="3">
    <source>
        <dbReference type="Proteomes" id="UP001472677"/>
    </source>
</evidence>